<dbReference type="EMBL" id="BAABEO010000035">
    <property type="protein sequence ID" value="GAA3703520.1"/>
    <property type="molecule type" value="Genomic_DNA"/>
</dbReference>
<dbReference type="RefSeq" id="WP_345154476.1">
    <property type="nucleotide sequence ID" value="NZ_BAABEO010000035.1"/>
</dbReference>
<gene>
    <name evidence="1" type="ORF">GCM10023081_44840</name>
</gene>
<evidence type="ECO:0000313" key="2">
    <source>
        <dbReference type="Proteomes" id="UP001500752"/>
    </source>
</evidence>
<reference evidence="2" key="1">
    <citation type="journal article" date="2019" name="Int. J. Syst. Evol. Microbiol.">
        <title>The Global Catalogue of Microorganisms (GCM) 10K type strain sequencing project: providing services to taxonomists for standard genome sequencing and annotation.</title>
        <authorList>
            <consortium name="The Broad Institute Genomics Platform"/>
            <consortium name="The Broad Institute Genome Sequencing Center for Infectious Disease"/>
            <person name="Wu L."/>
            <person name="Ma J."/>
        </authorList>
    </citation>
    <scope>NUCLEOTIDE SEQUENCE [LARGE SCALE GENOMIC DNA]</scope>
    <source>
        <strain evidence="2">JCM 30742</strain>
    </source>
</reference>
<sequence>MEKNDVDRLLSTAARLLPADPAGVLGVVGVVWDTTGDPERAERARSAEPSQAEGLLLETAADPAHPTVRRLLASGKGLVVDPVRVLVWLTSRNAWAGGSEGSCALDRLDDADAVLDAFRGHFAPSN</sequence>
<protein>
    <submittedName>
        <fullName evidence="1">Uncharacterized protein</fullName>
    </submittedName>
</protein>
<name>A0ABP7DEG8_9MICC</name>
<accession>A0ABP7DEG8</accession>
<dbReference type="Proteomes" id="UP001500752">
    <property type="component" value="Unassembled WGS sequence"/>
</dbReference>
<proteinExistence type="predicted"/>
<organism evidence="1 2">
    <name type="scientific">Arthrobacter ginkgonis</name>
    <dbReference type="NCBI Taxonomy" id="1630594"/>
    <lineage>
        <taxon>Bacteria</taxon>
        <taxon>Bacillati</taxon>
        <taxon>Actinomycetota</taxon>
        <taxon>Actinomycetes</taxon>
        <taxon>Micrococcales</taxon>
        <taxon>Micrococcaceae</taxon>
        <taxon>Arthrobacter</taxon>
    </lineage>
</organism>
<comment type="caution">
    <text evidence="1">The sequence shown here is derived from an EMBL/GenBank/DDBJ whole genome shotgun (WGS) entry which is preliminary data.</text>
</comment>
<evidence type="ECO:0000313" key="1">
    <source>
        <dbReference type="EMBL" id="GAA3703520.1"/>
    </source>
</evidence>
<keyword evidence="2" id="KW-1185">Reference proteome</keyword>